<sequence length="824" mass="97558">MGNKLRLKEIPKQYKRSGLVRHFKKILKTENCIMVVNDFTTIQYVSEKLLDLFRCDSTTILNTPLELHCPINQKHLNNTSISLIYDYSNSDKCYEKGGLDVIWRFDIKKKKKVQVRYETLSSVQSQYYEAYVNFPVTGTTTGTETDNQTETETETETDKDKEKEKEKEKEKKRIFKIWCAVKIFPMVKGKQIFYELWINKIDKPKKLFIQRNEINQINEKCKMLQKEIEEIKKKANNTKMKKDTEKIFQHTKDSASLNNMMKNDLKTINLQINKLKSITEISATDINKYISDLNKTEQKKALMEKKGRFKSRSNTFASKRELIVHNLKKKQNEQKNMIKIIQNFKESLSEKEEELKIAQDKVTNIIKQSKEFQVVQSEKNELLEQIQLLLKNCNKIKENIVNFSKKNFLVNEIVTIKIQLKKLLNNIFFLKFFIKNLKEFMKNPNFQKDHLLNSESLINYLISTYLKPDSIFSINLESEKYEKIMKQIENESKISTIFDEIAKETETLLSKELYENFQKSGYMAELLESDHVSNTESKSNKTFEGVIIHKHRLFKTLNIEILSEEKITDTCVFSEYLLEILLDIIRIYYSQKYNKIILEELRNSKIFQKFEIETTKLQSINLDDFAYKDTFHQKAFFINIFNTMSIHSLILNPIPTDENSLEDFLIETKYNIGGKLFSLADIKYGIFKLSYYLNDKNHAKYKFKEHLKMLQLDTGDPRIHFALFTFKTESPILAPIHSKSLSQELSSITKEFLKSYVRTNVIEKQIYLPDVFRHSFLDFGKTYSHVLLWIREFIDFKDPFSIYFFQVIANKSRISPVIRFKSKY</sequence>
<dbReference type="EMBL" id="JAOAOG010000231">
    <property type="protein sequence ID" value="KAJ6239000.1"/>
    <property type="molecule type" value="Genomic_DNA"/>
</dbReference>
<feature type="compositionally biased region" description="Basic and acidic residues" evidence="2">
    <location>
        <begin position="156"/>
        <end position="166"/>
    </location>
</feature>
<name>A0ABQ8Y346_9EUKA</name>
<feature type="domain" description="RGS" evidence="3">
    <location>
        <begin position="433"/>
        <end position="527"/>
    </location>
</feature>
<dbReference type="Proteomes" id="UP001150062">
    <property type="component" value="Unassembled WGS sequence"/>
</dbReference>
<gene>
    <name evidence="4" type="ORF">M0813_25583</name>
</gene>
<evidence type="ECO:0000313" key="4">
    <source>
        <dbReference type="EMBL" id="KAJ6239000.1"/>
    </source>
</evidence>
<dbReference type="PROSITE" id="PS50132">
    <property type="entry name" value="RGS"/>
    <property type="match status" value="1"/>
</dbReference>
<accession>A0ABQ8Y346</accession>
<reference evidence="4" key="1">
    <citation type="submission" date="2022-08" db="EMBL/GenBank/DDBJ databases">
        <title>Novel sulfate-reducing endosymbionts in the free-living metamonad Anaeramoeba.</title>
        <authorList>
            <person name="Jerlstrom-Hultqvist J."/>
            <person name="Cepicka I."/>
            <person name="Gallot-Lavallee L."/>
            <person name="Salas-Leiva D."/>
            <person name="Curtis B.A."/>
            <person name="Zahonova K."/>
            <person name="Pipaliya S."/>
            <person name="Dacks J."/>
            <person name="Roger A.J."/>
        </authorList>
    </citation>
    <scope>NUCLEOTIDE SEQUENCE</scope>
    <source>
        <strain evidence="4">Schooner1</strain>
    </source>
</reference>
<evidence type="ECO:0000259" key="3">
    <source>
        <dbReference type="PROSITE" id="PS50132"/>
    </source>
</evidence>
<dbReference type="InterPro" id="IPR016137">
    <property type="entry name" value="RGS"/>
</dbReference>
<feature type="region of interest" description="Disordered" evidence="2">
    <location>
        <begin position="139"/>
        <end position="166"/>
    </location>
</feature>
<protein>
    <submittedName>
        <fullName evidence="4">Electron carrier/ protein disulfide oxidoreductase</fullName>
    </submittedName>
</protein>
<evidence type="ECO:0000256" key="2">
    <source>
        <dbReference type="SAM" id="MobiDB-lite"/>
    </source>
</evidence>
<organism evidence="4 5">
    <name type="scientific">Anaeramoeba flamelloides</name>
    <dbReference type="NCBI Taxonomy" id="1746091"/>
    <lineage>
        <taxon>Eukaryota</taxon>
        <taxon>Metamonada</taxon>
        <taxon>Anaeramoebidae</taxon>
        <taxon>Anaeramoeba</taxon>
    </lineage>
</organism>
<dbReference type="Pfam" id="PF04784">
    <property type="entry name" value="DUF547"/>
    <property type="match status" value="1"/>
</dbReference>
<keyword evidence="5" id="KW-1185">Reference proteome</keyword>
<evidence type="ECO:0000313" key="5">
    <source>
        <dbReference type="Proteomes" id="UP001150062"/>
    </source>
</evidence>
<dbReference type="PANTHER" id="PTHR46361:SF3">
    <property type="entry name" value="ELECTRON CARRIER_ PROTEIN DISULFIDE OXIDOREDUCTASE"/>
    <property type="match status" value="1"/>
</dbReference>
<evidence type="ECO:0000256" key="1">
    <source>
        <dbReference type="SAM" id="Coils"/>
    </source>
</evidence>
<keyword evidence="1" id="KW-0175">Coiled coil</keyword>
<dbReference type="InterPro" id="IPR044926">
    <property type="entry name" value="RGS_subdomain_2"/>
</dbReference>
<feature type="coiled-coil region" evidence="1">
    <location>
        <begin position="341"/>
        <end position="399"/>
    </location>
</feature>
<dbReference type="InterPro" id="IPR036305">
    <property type="entry name" value="RGS_sf"/>
</dbReference>
<comment type="caution">
    <text evidence="4">The sequence shown here is derived from an EMBL/GenBank/DDBJ whole genome shotgun (WGS) entry which is preliminary data.</text>
</comment>
<dbReference type="PANTHER" id="PTHR46361">
    <property type="entry name" value="ELECTRON CARRIER/ PROTEIN DISULFIDE OXIDOREDUCTASE"/>
    <property type="match status" value="1"/>
</dbReference>
<proteinExistence type="predicted"/>
<dbReference type="Gene3D" id="1.10.167.10">
    <property type="entry name" value="Regulator of G-protein Signalling 4, domain 2"/>
    <property type="match status" value="1"/>
</dbReference>
<dbReference type="InterPro" id="IPR006869">
    <property type="entry name" value="DUF547"/>
</dbReference>
<feature type="coiled-coil region" evidence="1">
    <location>
        <begin position="207"/>
        <end position="241"/>
    </location>
</feature>
<dbReference type="SUPFAM" id="SSF48097">
    <property type="entry name" value="Regulator of G-protein signaling, RGS"/>
    <property type="match status" value="1"/>
</dbReference>